<name>A0A4R2P1H5_9BACL</name>
<organism evidence="5 6">
    <name type="scientific">Scopulibacillus darangshiensis</name>
    <dbReference type="NCBI Taxonomy" id="442528"/>
    <lineage>
        <taxon>Bacteria</taxon>
        <taxon>Bacillati</taxon>
        <taxon>Bacillota</taxon>
        <taxon>Bacilli</taxon>
        <taxon>Bacillales</taxon>
        <taxon>Sporolactobacillaceae</taxon>
        <taxon>Scopulibacillus</taxon>
    </lineage>
</organism>
<dbReference type="GO" id="GO:0003700">
    <property type="term" value="F:DNA-binding transcription factor activity"/>
    <property type="evidence" value="ECO:0007669"/>
    <property type="project" value="InterPro"/>
</dbReference>
<dbReference type="PANTHER" id="PTHR43280:SF2">
    <property type="entry name" value="HTH-TYPE TRANSCRIPTIONAL REGULATOR EXSA"/>
    <property type="match status" value="1"/>
</dbReference>
<keyword evidence="2 5" id="KW-0238">DNA-binding</keyword>
<keyword evidence="1" id="KW-0805">Transcription regulation</keyword>
<evidence type="ECO:0000259" key="4">
    <source>
        <dbReference type="PROSITE" id="PS01124"/>
    </source>
</evidence>
<dbReference type="PANTHER" id="PTHR43280">
    <property type="entry name" value="ARAC-FAMILY TRANSCRIPTIONAL REGULATOR"/>
    <property type="match status" value="1"/>
</dbReference>
<evidence type="ECO:0000256" key="3">
    <source>
        <dbReference type="ARBA" id="ARBA00023163"/>
    </source>
</evidence>
<dbReference type="AlphaFoldDB" id="A0A4R2P1H5"/>
<sequence>MKALTFFPSQPEVQYKMEDYIEYKPLRSSINKNIALYYQFKTQKESINSFSLIPDGSIDLLFCCDPKKPSIFLWTSPLQRSEQLDFQEECEYFGVRLFPEQGIIKLKYSMRELLGKKIPLVDIMPVDPIILEKILFKKSFDERIELFGKFVNSLISDMSCQSIVEYAIKKIYKNKGNININQLSMDTGYSDRYLRKKFEESIGFSPKQFSEMVRFQNSLAMIFKERSYNSLDIAYENGYHDQAHFIKGFKKFVDLTPTQFIENLSHGW</sequence>
<dbReference type="Gene3D" id="1.10.10.60">
    <property type="entry name" value="Homeodomain-like"/>
    <property type="match status" value="1"/>
</dbReference>
<dbReference type="InterPro" id="IPR018060">
    <property type="entry name" value="HTH_AraC"/>
</dbReference>
<gene>
    <name evidence="5" type="ORF">EV207_11711</name>
</gene>
<accession>A0A4R2P1H5</accession>
<protein>
    <submittedName>
        <fullName evidence="5">AraC-like DNA-binding protein</fullName>
    </submittedName>
</protein>
<comment type="caution">
    <text evidence="5">The sequence shown here is derived from an EMBL/GenBank/DDBJ whole genome shotgun (WGS) entry which is preliminary data.</text>
</comment>
<dbReference type="EMBL" id="SLXK01000017">
    <property type="protein sequence ID" value="TCP27784.1"/>
    <property type="molecule type" value="Genomic_DNA"/>
</dbReference>
<keyword evidence="6" id="KW-1185">Reference proteome</keyword>
<evidence type="ECO:0000256" key="2">
    <source>
        <dbReference type="ARBA" id="ARBA00023125"/>
    </source>
</evidence>
<dbReference type="OrthoDB" id="323290at2"/>
<evidence type="ECO:0000313" key="6">
    <source>
        <dbReference type="Proteomes" id="UP000295416"/>
    </source>
</evidence>
<dbReference type="Proteomes" id="UP000295416">
    <property type="component" value="Unassembled WGS sequence"/>
</dbReference>
<proteinExistence type="predicted"/>
<dbReference type="SUPFAM" id="SSF46689">
    <property type="entry name" value="Homeodomain-like"/>
    <property type="match status" value="1"/>
</dbReference>
<reference evidence="5 6" key="1">
    <citation type="submission" date="2019-03" db="EMBL/GenBank/DDBJ databases">
        <title>Genomic Encyclopedia of Type Strains, Phase IV (KMG-IV): sequencing the most valuable type-strain genomes for metagenomic binning, comparative biology and taxonomic classification.</title>
        <authorList>
            <person name="Goeker M."/>
        </authorList>
    </citation>
    <scope>NUCLEOTIDE SEQUENCE [LARGE SCALE GENOMIC DNA]</scope>
    <source>
        <strain evidence="5 6">DSM 19377</strain>
    </source>
</reference>
<dbReference type="PROSITE" id="PS01124">
    <property type="entry name" value="HTH_ARAC_FAMILY_2"/>
    <property type="match status" value="1"/>
</dbReference>
<evidence type="ECO:0000256" key="1">
    <source>
        <dbReference type="ARBA" id="ARBA00023015"/>
    </source>
</evidence>
<keyword evidence="3" id="KW-0804">Transcription</keyword>
<dbReference type="SMART" id="SM00342">
    <property type="entry name" value="HTH_ARAC"/>
    <property type="match status" value="1"/>
</dbReference>
<evidence type="ECO:0000313" key="5">
    <source>
        <dbReference type="EMBL" id="TCP27784.1"/>
    </source>
</evidence>
<feature type="domain" description="HTH araC/xylS-type" evidence="4">
    <location>
        <begin position="161"/>
        <end position="263"/>
    </location>
</feature>
<dbReference type="InterPro" id="IPR009057">
    <property type="entry name" value="Homeodomain-like_sf"/>
</dbReference>
<dbReference type="GO" id="GO:0043565">
    <property type="term" value="F:sequence-specific DNA binding"/>
    <property type="evidence" value="ECO:0007669"/>
    <property type="project" value="InterPro"/>
</dbReference>
<dbReference type="Pfam" id="PF12833">
    <property type="entry name" value="HTH_18"/>
    <property type="match status" value="1"/>
</dbReference>